<evidence type="ECO:0000256" key="3">
    <source>
        <dbReference type="ARBA" id="ARBA00011245"/>
    </source>
</evidence>
<keyword evidence="12 17" id="KW-0239">DNA-directed DNA polymerase</keyword>
<keyword evidence="4 17" id="KW-0515">Mutator protein</keyword>
<comment type="subcellular location">
    <subcellularLocation>
        <location evidence="1 17">Cytoplasm</location>
    </subcellularLocation>
</comment>
<dbReference type="HAMAP" id="MF_01113">
    <property type="entry name" value="DNApol_IV"/>
    <property type="match status" value="1"/>
</dbReference>
<dbReference type="GO" id="GO:0005829">
    <property type="term" value="C:cytosol"/>
    <property type="evidence" value="ECO:0007669"/>
    <property type="project" value="TreeGrafter"/>
</dbReference>
<evidence type="ECO:0000256" key="5">
    <source>
        <dbReference type="ARBA" id="ARBA00022490"/>
    </source>
</evidence>
<dbReference type="InterPro" id="IPR022880">
    <property type="entry name" value="DNApol_IV"/>
</dbReference>
<feature type="binding site" evidence="17">
    <location>
        <position position="55"/>
    </location>
    <ligand>
        <name>Mg(2+)</name>
        <dbReference type="ChEBI" id="CHEBI:18420"/>
    </ligand>
</feature>
<evidence type="ECO:0000256" key="13">
    <source>
        <dbReference type="ARBA" id="ARBA00023125"/>
    </source>
</evidence>
<keyword evidence="8 17" id="KW-0235">DNA replication</keyword>
<protein>
    <recommendedName>
        <fullName evidence="17">DNA polymerase IV</fullName>
        <shortName evidence="17">Pol IV</shortName>
        <ecNumber evidence="17">2.7.7.7</ecNumber>
    </recommendedName>
</protein>
<accession>A0A9J7AVV2</accession>
<dbReference type="EC" id="2.7.7.7" evidence="17"/>
<dbReference type="GO" id="GO:0042276">
    <property type="term" value="P:error-prone translesion synthesis"/>
    <property type="evidence" value="ECO:0007669"/>
    <property type="project" value="TreeGrafter"/>
</dbReference>
<dbReference type="NCBIfam" id="NF002677">
    <property type="entry name" value="PRK02406.1"/>
    <property type="match status" value="1"/>
</dbReference>
<dbReference type="Gene3D" id="3.40.1170.60">
    <property type="match status" value="1"/>
</dbReference>
<dbReference type="GO" id="GO:0003887">
    <property type="term" value="F:DNA-directed DNA polymerase activity"/>
    <property type="evidence" value="ECO:0007669"/>
    <property type="project" value="UniProtKB-UniRule"/>
</dbReference>
<dbReference type="GO" id="GO:0000287">
    <property type="term" value="F:magnesium ion binding"/>
    <property type="evidence" value="ECO:0007669"/>
    <property type="project" value="UniProtKB-UniRule"/>
</dbReference>
<comment type="catalytic activity">
    <reaction evidence="16 17">
        <text>DNA(n) + a 2'-deoxyribonucleoside 5'-triphosphate = DNA(n+1) + diphosphate</text>
        <dbReference type="Rhea" id="RHEA:22508"/>
        <dbReference type="Rhea" id="RHEA-COMP:17339"/>
        <dbReference type="Rhea" id="RHEA-COMP:17340"/>
        <dbReference type="ChEBI" id="CHEBI:33019"/>
        <dbReference type="ChEBI" id="CHEBI:61560"/>
        <dbReference type="ChEBI" id="CHEBI:173112"/>
        <dbReference type="EC" id="2.7.7.7"/>
    </reaction>
</comment>
<feature type="domain" description="UmuC" evidence="18">
    <location>
        <begin position="51"/>
        <end position="231"/>
    </location>
</feature>
<evidence type="ECO:0000256" key="7">
    <source>
        <dbReference type="ARBA" id="ARBA00022695"/>
    </source>
</evidence>
<dbReference type="InterPro" id="IPR036775">
    <property type="entry name" value="DNA_pol_Y-fam_lit_finger_sf"/>
</dbReference>
<keyword evidence="13 17" id="KW-0238">DNA-binding</keyword>
<dbReference type="CDD" id="cd03586">
    <property type="entry name" value="PolY_Pol_IV_kappa"/>
    <property type="match status" value="1"/>
</dbReference>
<dbReference type="PANTHER" id="PTHR11076">
    <property type="entry name" value="DNA REPAIR POLYMERASE UMUC / TRANSFERASE FAMILY MEMBER"/>
    <property type="match status" value="1"/>
</dbReference>
<dbReference type="Gene3D" id="3.30.70.270">
    <property type="match status" value="1"/>
</dbReference>
<keyword evidence="5 17" id="KW-0963">Cytoplasm</keyword>
<dbReference type="FunFam" id="3.40.1170.60:FF:000001">
    <property type="entry name" value="DNA polymerase IV"/>
    <property type="match status" value="1"/>
</dbReference>
<evidence type="ECO:0000256" key="2">
    <source>
        <dbReference type="ARBA" id="ARBA00010945"/>
    </source>
</evidence>
<evidence type="ECO:0000256" key="11">
    <source>
        <dbReference type="ARBA" id="ARBA00022842"/>
    </source>
</evidence>
<evidence type="ECO:0000256" key="12">
    <source>
        <dbReference type="ARBA" id="ARBA00022932"/>
    </source>
</evidence>
<evidence type="ECO:0000313" key="20">
    <source>
        <dbReference type="Proteomes" id="UP001060336"/>
    </source>
</evidence>
<evidence type="ECO:0000256" key="14">
    <source>
        <dbReference type="ARBA" id="ARBA00023204"/>
    </source>
</evidence>
<comment type="cofactor">
    <cofactor evidence="17">
        <name>Mg(2+)</name>
        <dbReference type="ChEBI" id="CHEBI:18420"/>
    </cofactor>
    <text evidence="17">Binds 2 magnesium ions per subunit.</text>
</comment>
<keyword evidence="20" id="KW-1185">Reference proteome</keyword>
<dbReference type="SUPFAM" id="SSF100879">
    <property type="entry name" value="Lesion bypass DNA polymerase (Y-family), little finger domain"/>
    <property type="match status" value="1"/>
</dbReference>
<keyword evidence="9 17" id="KW-0479">Metal-binding</keyword>
<dbReference type="InterPro" id="IPR043502">
    <property type="entry name" value="DNA/RNA_pol_sf"/>
</dbReference>
<evidence type="ECO:0000256" key="15">
    <source>
        <dbReference type="ARBA" id="ARBA00025589"/>
    </source>
</evidence>
<reference evidence="19" key="1">
    <citation type="submission" date="2022-08" db="EMBL/GenBank/DDBJ databases">
        <title>Nisaea acidiphila sp. nov., isolated from a marine algal debris and emended description of the genus Nisaea Urios et al. 2008.</title>
        <authorList>
            <person name="Kwon K."/>
        </authorList>
    </citation>
    <scope>NUCLEOTIDE SEQUENCE</scope>
    <source>
        <strain evidence="19">MEBiC11861</strain>
    </source>
</reference>
<dbReference type="GO" id="GO:0006281">
    <property type="term" value="P:DNA repair"/>
    <property type="evidence" value="ECO:0007669"/>
    <property type="project" value="UniProtKB-UniRule"/>
</dbReference>
<dbReference type="InterPro" id="IPR001126">
    <property type="entry name" value="UmuC"/>
</dbReference>
<evidence type="ECO:0000259" key="18">
    <source>
        <dbReference type="PROSITE" id="PS50173"/>
    </source>
</evidence>
<dbReference type="InterPro" id="IPR043128">
    <property type="entry name" value="Rev_trsase/Diguanyl_cyclase"/>
</dbReference>
<organism evidence="19 20">
    <name type="scientific">Nisaea acidiphila</name>
    <dbReference type="NCBI Taxonomy" id="1862145"/>
    <lineage>
        <taxon>Bacteria</taxon>
        <taxon>Pseudomonadati</taxon>
        <taxon>Pseudomonadota</taxon>
        <taxon>Alphaproteobacteria</taxon>
        <taxon>Rhodospirillales</taxon>
        <taxon>Thalassobaculaceae</taxon>
        <taxon>Nisaea</taxon>
    </lineage>
</organism>
<sequence>MTERNAPTRHPALCRDCYSWLEDMPVAETPRCQHCSSPRLSAHAEIRTLSIAHIDCDAFYATVEKRDNPELLSKPVIVGGGKRGVVSAACYVARTYGVRSAMPMFKALKACPHAVVIKPDMQKYSRIGKEIRSLMQSVTPLVEPISIDEAFLDLSGTERLHHAPPAETLCRLVARIETEIGVTASIGLSYNKFLAKVASDLDKPRGFAAIGRSDAIAFLKERPVTTIWGVGKSLHEKLRHDGIETVGHLQGMEEDALVRRYGSIGTRLARFALGRDDRKIEPHSETKSVSCETTFSEDLTTMEALDPILWRLAEELSGRLKTKALSGRTIVLKLKTADFKQISRQVHQPGPTQMADTLYRAGRRLLERELDGRAFRLIGIGVSDLADPDGADLPDLADPGLDRRRKVESAMDAVRAKLGKKAITKGRGFGDRMEKQCVSARLPEEDSDPA</sequence>
<feature type="site" description="Substrate discrimination" evidence="17">
    <location>
        <position position="60"/>
    </location>
</feature>
<evidence type="ECO:0000256" key="1">
    <source>
        <dbReference type="ARBA" id="ARBA00004496"/>
    </source>
</evidence>
<dbReference type="GO" id="GO:0003684">
    <property type="term" value="F:damaged DNA binding"/>
    <property type="evidence" value="ECO:0007669"/>
    <property type="project" value="InterPro"/>
</dbReference>
<keyword evidence="11 17" id="KW-0460">Magnesium</keyword>
<evidence type="ECO:0000313" key="19">
    <source>
        <dbReference type="EMBL" id="UUX50930.1"/>
    </source>
</evidence>
<evidence type="ECO:0000256" key="9">
    <source>
        <dbReference type="ARBA" id="ARBA00022723"/>
    </source>
</evidence>
<keyword evidence="14 17" id="KW-0234">DNA repair</keyword>
<dbReference type="GO" id="GO:0009432">
    <property type="term" value="P:SOS response"/>
    <property type="evidence" value="ECO:0007669"/>
    <property type="project" value="TreeGrafter"/>
</dbReference>
<dbReference type="AlphaFoldDB" id="A0A9J7AVV2"/>
<keyword evidence="10 17" id="KW-0227">DNA damage</keyword>
<dbReference type="RefSeq" id="WP_257770187.1">
    <property type="nucleotide sequence ID" value="NZ_CP102480.1"/>
</dbReference>
<dbReference type="SUPFAM" id="SSF56672">
    <property type="entry name" value="DNA/RNA polymerases"/>
    <property type="match status" value="1"/>
</dbReference>
<dbReference type="Pfam" id="PF00817">
    <property type="entry name" value="IMS"/>
    <property type="match status" value="1"/>
</dbReference>
<dbReference type="GO" id="GO:0006261">
    <property type="term" value="P:DNA-templated DNA replication"/>
    <property type="evidence" value="ECO:0007669"/>
    <property type="project" value="UniProtKB-UniRule"/>
</dbReference>
<evidence type="ECO:0000256" key="6">
    <source>
        <dbReference type="ARBA" id="ARBA00022679"/>
    </source>
</evidence>
<dbReference type="InterPro" id="IPR017961">
    <property type="entry name" value="DNA_pol_Y-fam_little_finger"/>
</dbReference>
<dbReference type="Proteomes" id="UP001060336">
    <property type="component" value="Chromosome"/>
</dbReference>
<dbReference type="NCBIfam" id="NF002751">
    <property type="entry name" value="PRK02794.1"/>
    <property type="match status" value="1"/>
</dbReference>
<dbReference type="KEGG" id="naci:NUH88_04380"/>
<gene>
    <name evidence="17" type="primary">dinB</name>
    <name evidence="19" type="ORF">NUH88_04380</name>
</gene>
<proteinExistence type="inferred from homology"/>
<dbReference type="Gene3D" id="3.30.1490.100">
    <property type="entry name" value="DNA polymerase, Y-family, little finger domain"/>
    <property type="match status" value="1"/>
</dbReference>
<feature type="active site" evidence="17">
    <location>
        <position position="149"/>
    </location>
</feature>
<keyword evidence="6 17" id="KW-0808">Transferase</keyword>
<keyword evidence="7 17" id="KW-0548">Nucleotidyltransferase</keyword>
<evidence type="ECO:0000256" key="17">
    <source>
        <dbReference type="HAMAP-Rule" id="MF_01113"/>
    </source>
</evidence>
<evidence type="ECO:0000256" key="8">
    <source>
        <dbReference type="ARBA" id="ARBA00022705"/>
    </source>
</evidence>
<comment type="subunit">
    <text evidence="3 17">Monomer.</text>
</comment>
<dbReference type="Pfam" id="PF11799">
    <property type="entry name" value="IMS_C"/>
    <property type="match status" value="1"/>
</dbReference>
<dbReference type="EMBL" id="CP102480">
    <property type="protein sequence ID" value="UUX50930.1"/>
    <property type="molecule type" value="Genomic_DNA"/>
</dbReference>
<evidence type="ECO:0000256" key="16">
    <source>
        <dbReference type="ARBA" id="ARBA00049244"/>
    </source>
</evidence>
<dbReference type="PANTHER" id="PTHR11076:SF33">
    <property type="entry name" value="DNA POLYMERASE KAPPA"/>
    <property type="match status" value="1"/>
</dbReference>
<dbReference type="PROSITE" id="PS50173">
    <property type="entry name" value="UMUC"/>
    <property type="match status" value="1"/>
</dbReference>
<dbReference type="FunFam" id="3.30.1490.100:FF:000004">
    <property type="entry name" value="DNA polymerase IV"/>
    <property type="match status" value="1"/>
</dbReference>
<name>A0A9J7AVV2_9PROT</name>
<dbReference type="InterPro" id="IPR050116">
    <property type="entry name" value="DNA_polymerase-Y"/>
</dbReference>
<evidence type="ECO:0000256" key="10">
    <source>
        <dbReference type="ARBA" id="ARBA00022763"/>
    </source>
</evidence>
<comment type="function">
    <text evidence="15 17">Poorly processive, error-prone DNA polymerase involved in untargeted mutagenesis. Copies undamaged DNA at stalled replication forks, which arise in vivo from mismatched or misaligned primer ends. These misaligned primers can be extended by PolIV. Exhibits no 3'-5' exonuclease (proofreading) activity. May be involved in translesional synthesis, in conjunction with the beta clamp from PolIII.</text>
</comment>
<feature type="binding site" evidence="17">
    <location>
        <position position="148"/>
    </location>
    <ligand>
        <name>Mg(2+)</name>
        <dbReference type="ChEBI" id="CHEBI:18420"/>
    </ligand>
</feature>
<evidence type="ECO:0000256" key="4">
    <source>
        <dbReference type="ARBA" id="ARBA00022457"/>
    </source>
</evidence>
<dbReference type="Gene3D" id="1.10.150.20">
    <property type="entry name" value="5' to 3' exonuclease, C-terminal subdomain"/>
    <property type="match status" value="1"/>
</dbReference>
<comment type="similarity">
    <text evidence="2 17">Belongs to the DNA polymerase type-Y family.</text>
</comment>